<evidence type="ECO:0000313" key="2">
    <source>
        <dbReference type="EMBL" id="ETE61122.1"/>
    </source>
</evidence>
<feature type="non-terminal residue" evidence="2">
    <location>
        <position position="88"/>
    </location>
</feature>
<reference evidence="2 3" key="1">
    <citation type="journal article" date="2013" name="Proc. Natl. Acad. Sci. U.S.A.">
        <title>The king cobra genome reveals dynamic gene evolution and adaptation in the snake venom system.</title>
        <authorList>
            <person name="Vonk F.J."/>
            <person name="Casewell N.R."/>
            <person name="Henkel C.V."/>
            <person name="Heimberg A.M."/>
            <person name="Jansen H.J."/>
            <person name="McCleary R.J."/>
            <person name="Kerkkamp H.M."/>
            <person name="Vos R.A."/>
            <person name="Guerreiro I."/>
            <person name="Calvete J.J."/>
            <person name="Wuster W."/>
            <person name="Woods A.E."/>
            <person name="Logan J.M."/>
            <person name="Harrison R.A."/>
            <person name="Castoe T.A."/>
            <person name="de Koning A.P."/>
            <person name="Pollock D.D."/>
            <person name="Yandell M."/>
            <person name="Calderon D."/>
            <person name="Renjifo C."/>
            <person name="Currier R.B."/>
            <person name="Salgado D."/>
            <person name="Pla D."/>
            <person name="Sanz L."/>
            <person name="Hyder A.S."/>
            <person name="Ribeiro J.M."/>
            <person name="Arntzen J.W."/>
            <person name="van den Thillart G.E."/>
            <person name="Boetzer M."/>
            <person name="Pirovano W."/>
            <person name="Dirks R.P."/>
            <person name="Spaink H.P."/>
            <person name="Duboule D."/>
            <person name="McGlinn E."/>
            <person name="Kini R.M."/>
            <person name="Richardson M.K."/>
        </authorList>
    </citation>
    <scope>NUCLEOTIDE SEQUENCE</scope>
    <source>
        <tissue evidence="2">Blood</tissue>
    </source>
</reference>
<gene>
    <name evidence="2" type="primary">PIP5K1C</name>
    <name evidence="2" type="ORF">L345_13131</name>
</gene>
<protein>
    <submittedName>
        <fullName evidence="2">Phosphatidylinositol-4-phosphate 5-kinase type-1 gamma</fullName>
    </submittedName>
</protein>
<dbReference type="Proteomes" id="UP000018936">
    <property type="component" value="Unassembled WGS sequence"/>
</dbReference>
<feature type="compositionally biased region" description="Basic and acidic residues" evidence="1">
    <location>
        <begin position="56"/>
        <end position="67"/>
    </location>
</feature>
<dbReference type="OrthoDB" id="10544980at2759"/>
<evidence type="ECO:0000313" key="3">
    <source>
        <dbReference type="Proteomes" id="UP000018936"/>
    </source>
</evidence>
<evidence type="ECO:0000256" key="1">
    <source>
        <dbReference type="SAM" id="MobiDB-lite"/>
    </source>
</evidence>
<keyword evidence="2" id="KW-0418">Kinase</keyword>
<dbReference type="AlphaFoldDB" id="V8NHV1"/>
<name>V8NHV1_OPHHA</name>
<sequence length="88" mass="10060">RRTQSSGHEGRTREQARAEDDLQQITVELKPKCDIEIVVPDVAAAGQEHVQRRKSREAEQGPTDERSWVYSPLHYNTQIQSVSDEESD</sequence>
<keyword evidence="3" id="KW-1185">Reference proteome</keyword>
<feature type="non-terminal residue" evidence="2">
    <location>
        <position position="1"/>
    </location>
</feature>
<accession>V8NHV1</accession>
<keyword evidence="2" id="KW-0808">Transferase</keyword>
<comment type="caution">
    <text evidence="2">The sequence shown here is derived from an EMBL/GenBank/DDBJ whole genome shotgun (WGS) entry which is preliminary data.</text>
</comment>
<organism evidence="2 3">
    <name type="scientific">Ophiophagus hannah</name>
    <name type="common">King cobra</name>
    <name type="synonym">Naja hannah</name>
    <dbReference type="NCBI Taxonomy" id="8665"/>
    <lineage>
        <taxon>Eukaryota</taxon>
        <taxon>Metazoa</taxon>
        <taxon>Chordata</taxon>
        <taxon>Craniata</taxon>
        <taxon>Vertebrata</taxon>
        <taxon>Euteleostomi</taxon>
        <taxon>Lepidosauria</taxon>
        <taxon>Squamata</taxon>
        <taxon>Bifurcata</taxon>
        <taxon>Unidentata</taxon>
        <taxon>Episquamata</taxon>
        <taxon>Toxicofera</taxon>
        <taxon>Serpentes</taxon>
        <taxon>Colubroidea</taxon>
        <taxon>Elapidae</taxon>
        <taxon>Elapinae</taxon>
        <taxon>Ophiophagus</taxon>
    </lineage>
</organism>
<feature type="region of interest" description="Disordered" evidence="1">
    <location>
        <begin position="44"/>
        <end position="72"/>
    </location>
</feature>
<dbReference type="EMBL" id="AZIM01004161">
    <property type="protein sequence ID" value="ETE61122.1"/>
    <property type="molecule type" value="Genomic_DNA"/>
</dbReference>
<proteinExistence type="predicted"/>
<dbReference type="GO" id="GO:0016301">
    <property type="term" value="F:kinase activity"/>
    <property type="evidence" value="ECO:0007669"/>
    <property type="project" value="UniProtKB-KW"/>
</dbReference>